<sequence>MRMRDSTVQLDSAPVVEAVMYAMSKAMGGADLMMPRLSPERFFSSTPTAGMKPESQPKVYVRKEFPETWIFTNLISWVF</sequence>
<proteinExistence type="predicted"/>
<dbReference type="WBParaSite" id="PDA_v2.g11331.t1">
    <property type="protein sequence ID" value="PDA_v2.g11331.t1"/>
    <property type="gene ID" value="PDA_v2.g11331"/>
</dbReference>
<evidence type="ECO:0000313" key="2">
    <source>
        <dbReference type="WBParaSite" id="PDA_v2.g11331.t1"/>
    </source>
</evidence>
<dbReference type="AlphaFoldDB" id="A0A914P0N7"/>
<protein>
    <submittedName>
        <fullName evidence="2">Uncharacterized protein</fullName>
    </submittedName>
</protein>
<name>A0A914P0N7_9BILA</name>
<accession>A0A914P0N7</accession>
<keyword evidence="1" id="KW-1185">Reference proteome</keyword>
<dbReference type="Proteomes" id="UP000887578">
    <property type="component" value="Unplaced"/>
</dbReference>
<evidence type="ECO:0000313" key="1">
    <source>
        <dbReference type="Proteomes" id="UP000887578"/>
    </source>
</evidence>
<organism evidence="1 2">
    <name type="scientific">Panagrolaimus davidi</name>
    <dbReference type="NCBI Taxonomy" id="227884"/>
    <lineage>
        <taxon>Eukaryota</taxon>
        <taxon>Metazoa</taxon>
        <taxon>Ecdysozoa</taxon>
        <taxon>Nematoda</taxon>
        <taxon>Chromadorea</taxon>
        <taxon>Rhabditida</taxon>
        <taxon>Tylenchina</taxon>
        <taxon>Panagrolaimomorpha</taxon>
        <taxon>Panagrolaimoidea</taxon>
        <taxon>Panagrolaimidae</taxon>
        <taxon>Panagrolaimus</taxon>
    </lineage>
</organism>
<reference evidence="2" key="1">
    <citation type="submission" date="2022-11" db="UniProtKB">
        <authorList>
            <consortium name="WormBaseParasite"/>
        </authorList>
    </citation>
    <scope>IDENTIFICATION</scope>
</reference>